<evidence type="ECO:0000313" key="1">
    <source>
        <dbReference type="EMBL" id="SEB76366.1"/>
    </source>
</evidence>
<accession>A0A1H4M099</accession>
<proteinExistence type="predicted"/>
<dbReference type="AlphaFoldDB" id="A0A1H4M099"/>
<gene>
    <name evidence="1" type="ORF">SAMN04489807_1973</name>
</gene>
<dbReference type="EMBL" id="FNSQ01000005">
    <property type="protein sequence ID" value="SEB76366.1"/>
    <property type="molecule type" value="Genomic_DNA"/>
</dbReference>
<reference evidence="2" key="1">
    <citation type="submission" date="2016-10" db="EMBL/GenBank/DDBJ databases">
        <authorList>
            <person name="Varghese N."/>
            <person name="Submissions S."/>
        </authorList>
    </citation>
    <scope>NUCLEOTIDE SEQUENCE [LARGE SCALE GENOMIC DNA]</scope>
    <source>
        <strain evidence="2">DSM 16089</strain>
    </source>
</reference>
<protein>
    <submittedName>
        <fullName evidence="1">Uncharacterized protein</fullName>
    </submittedName>
</protein>
<name>A0A1H4M099_9MICO</name>
<organism evidence="1 2">
    <name type="scientific">Microbacterium hydrocarbonoxydans</name>
    <dbReference type="NCBI Taxonomy" id="273678"/>
    <lineage>
        <taxon>Bacteria</taxon>
        <taxon>Bacillati</taxon>
        <taxon>Actinomycetota</taxon>
        <taxon>Actinomycetes</taxon>
        <taxon>Micrococcales</taxon>
        <taxon>Microbacteriaceae</taxon>
        <taxon>Microbacterium</taxon>
    </lineage>
</organism>
<sequence length="174" mass="18274">MPGIDPGGPLSGARWVARSTTDRLVRVAQGFLQAEGFEERPDCSVEQLAAASEEWVTSVLSVGAEKPARRRWWALRSSDVTTVQVGSLPHTVVVAAARPVASGVAELVVFPFVSGAADAAHAEAVAPRIASALARITEAAGAETAMLSHEALTEPPADGFPTSRDAVRHRLGWD</sequence>
<keyword evidence="2" id="KW-1185">Reference proteome</keyword>
<dbReference type="Proteomes" id="UP000183750">
    <property type="component" value="Unassembled WGS sequence"/>
</dbReference>
<dbReference type="RefSeq" id="WP_060926826.1">
    <property type="nucleotide sequence ID" value="NZ_FNSQ01000005.1"/>
</dbReference>
<evidence type="ECO:0000313" key="2">
    <source>
        <dbReference type="Proteomes" id="UP000183750"/>
    </source>
</evidence>